<dbReference type="SUPFAM" id="SSF51445">
    <property type="entry name" value="(Trans)glycosidases"/>
    <property type="match status" value="1"/>
</dbReference>
<name>A0ABW2GG69_9ACTN</name>
<proteinExistence type="inferred from homology"/>
<dbReference type="InterPro" id="IPR036881">
    <property type="entry name" value="Glyco_hydro_3_C_sf"/>
</dbReference>
<keyword evidence="6 7" id="KW-0326">Glycosidase</keyword>
<dbReference type="Proteomes" id="UP001596413">
    <property type="component" value="Unassembled WGS sequence"/>
</dbReference>
<dbReference type="InterPro" id="IPR019800">
    <property type="entry name" value="Glyco_hydro_3_AS"/>
</dbReference>
<dbReference type="SUPFAM" id="SSF52279">
    <property type="entry name" value="Beta-D-glucan exohydrolase, C-terminal domain"/>
    <property type="match status" value="1"/>
</dbReference>
<evidence type="ECO:0000256" key="2">
    <source>
        <dbReference type="ARBA" id="ARBA00005336"/>
    </source>
</evidence>
<organism evidence="10 11">
    <name type="scientific">Streptomyces polyrhachis</name>
    <dbReference type="NCBI Taxonomy" id="1282885"/>
    <lineage>
        <taxon>Bacteria</taxon>
        <taxon>Bacillati</taxon>
        <taxon>Actinomycetota</taxon>
        <taxon>Actinomycetes</taxon>
        <taxon>Kitasatosporales</taxon>
        <taxon>Streptomycetaceae</taxon>
        <taxon>Streptomyces</taxon>
    </lineage>
</organism>
<dbReference type="Pfam" id="PF01915">
    <property type="entry name" value="Glyco_hydro_3_C"/>
    <property type="match status" value="1"/>
</dbReference>
<dbReference type="PANTHER" id="PTHR30620">
    <property type="entry name" value="PERIPLASMIC BETA-GLUCOSIDASE-RELATED"/>
    <property type="match status" value="1"/>
</dbReference>
<reference evidence="11" key="1">
    <citation type="journal article" date="2019" name="Int. J. Syst. Evol. Microbiol.">
        <title>The Global Catalogue of Microorganisms (GCM) 10K type strain sequencing project: providing services to taxonomists for standard genome sequencing and annotation.</title>
        <authorList>
            <consortium name="The Broad Institute Genomics Platform"/>
            <consortium name="The Broad Institute Genome Sequencing Center for Infectious Disease"/>
            <person name="Wu L."/>
            <person name="Ma J."/>
        </authorList>
    </citation>
    <scope>NUCLEOTIDE SEQUENCE [LARGE SCALE GENOMIC DNA]</scope>
    <source>
        <strain evidence="11">CGMCC 1.13681</strain>
    </source>
</reference>
<comment type="similarity">
    <text evidence="2 7">Belongs to the glycosyl hydrolase 3 family.</text>
</comment>
<dbReference type="Gene3D" id="3.40.50.1700">
    <property type="entry name" value="Glycoside hydrolase family 3 C-terminal domain"/>
    <property type="match status" value="1"/>
</dbReference>
<dbReference type="PROSITE" id="PS00775">
    <property type="entry name" value="GLYCOSYL_HYDROL_F3"/>
    <property type="match status" value="1"/>
</dbReference>
<feature type="domain" description="Glycoside hydrolase family 3 C-terminal" evidence="9">
    <location>
        <begin position="402"/>
        <end position="570"/>
    </location>
</feature>
<evidence type="ECO:0000256" key="3">
    <source>
        <dbReference type="ARBA" id="ARBA00012744"/>
    </source>
</evidence>
<evidence type="ECO:0000313" key="11">
    <source>
        <dbReference type="Proteomes" id="UP001596413"/>
    </source>
</evidence>
<keyword evidence="5 7" id="KW-0378">Hydrolase</keyword>
<evidence type="ECO:0000256" key="6">
    <source>
        <dbReference type="ARBA" id="ARBA00023295"/>
    </source>
</evidence>
<protein>
    <recommendedName>
        <fullName evidence="3">beta-glucosidase</fullName>
        <ecNumber evidence="3">3.2.1.21</ecNumber>
    </recommendedName>
</protein>
<evidence type="ECO:0000313" key="10">
    <source>
        <dbReference type="EMBL" id="MFC7218921.1"/>
    </source>
</evidence>
<dbReference type="Pfam" id="PF00933">
    <property type="entry name" value="Glyco_hydro_3"/>
    <property type="match status" value="1"/>
</dbReference>
<dbReference type="InterPro" id="IPR002772">
    <property type="entry name" value="Glyco_hydro_3_C"/>
</dbReference>
<evidence type="ECO:0000256" key="5">
    <source>
        <dbReference type="ARBA" id="ARBA00022801"/>
    </source>
</evidence>
<dbReference type="InterPro" id="IPR001764">
    <property type="entry name" value="Glyco_hydro_3_N"/>
</dbReference>
<dbReference type="InterPro" id="IPR036962">
    <property type="entry name" value="Glyco_hydro_3_N_sf"/>
</dbReference>
<keyword evidence="11" id="KW-1185">Reference proteome</keyword>
<evidence type="ECO:0000256" key="1">
    <source>
        <dbReference type="ARBA" id="ARBA00000448"/>
    </source>
</evidence>
<dbReference type="InterPro" id="IPR017853">
    <property type="entry name" value="GH"/>
</dbReference>
<dbReference type="GO" id="GO:0016798">
    <property type="term" value="F:hydrolase activity, acting on glycosyl bonds"/>
    <property type="evidence" value="ECO:0007669"/>
    <property type="project" value="UniProtKB-KW"/>
</dbReference>
<dbReference type="EC" id="3.2.1.21" evidence="3"/>
<evidence type="ECO:0000259" key="8">
    <source>
        <dbReference type="Pfam" id="PF00933"/>
    </source>
</evidence>
<dbReference type="InterPro" id="IPR051915">
    <property type="entry name" value="Cellulose_Degrad_GH3"/>
</dbReference>
<keyword evidence="4" id="KW-0732">Signal</keyword>
<evidence type="ECO:0000256" key="4">
    <source>
        <dbReference type="ARBA" id="ARBA00022729"/>
    </source>
</evidence>
<accession>A0ABW2GG69</accession>
<dbReference type="RefSeq" id="WP_386414405.1">
    <property type="nucleotide sequence ID" value="NZ_JBHSZO010000016.1"/>
</dbReference>
<dbReference type="Gene3D" id="3.20.20.300">
    <property type="entry name" value="Glycoside hydrolase, family 3, N-terminal domain"/>
    <property type="match status" value="1"/>
</dbReference>
<comment type="catalytic activity">
    <reaction evidence="1">
        <text>Hydrolysis of terminal, non-reducing beta-D-glucosyl residues with release of beta-D-glucose.</text>
        <dbReference type="EC" id="3.2.1.21"/>
    </reaction>
</comment>
<dbReference type="PANTHER" id="PTHR30620:SF16">
    <property type="entry name" value="LYSOSOMAL BETA GLUCOSIDASE"/>
    <property type="match status" value="1"/>
</dbReference>
<feature type="domain" description="Glycoside hydrolase family 3 N-terminal" evidence="8">
    <location>
        <begin position="37"/>
        <end position="362"/>
    </location>
</feature>
<comment type="caution">
    <text evidence="10">The sequence shown here is derived from an EMBL/GenBank/DDBJ whole genome shotgun (WGS) entry which is preliminary data.</text>
</comment>
<dbReference type="EMBL" id="JBHSZO010000016">
    <property type="protein sequence ID" value="MFC7218921.1"/>
    <property type="molecule type" value="Genomic_DNA"/>
</dbReference>
<evidence type="ECO:0000256" key="7">
    <source>
        <dbReference type="RuleBase" id="RU361161"/>
    </source>
</evidence>
<dbReference type="PRINTS" id="PR00133">
    <property type="entry name" value="GLHYDRLASE3"/>
</dbReference>
<sequence length="586" mass="61541">MALCAVAGAAGAPQSRAADEDGRRCMSAAECLERMTLAELAGQLTQVQNIHLKDPADLARYGIGAMLSGGERGGPGGSTGGSAAQWARMVEGYQRAAMRSRLGVPLLYGVDAVHGLGNVQGAVLFPHHIGMGATRDAALVRRAERVTRDEVLGAGMRWAFSPCVCVPRDPRWGRTYEGYGETPAIVGPLGAAAVHGLQGHRLGPHSVLATAKHFVGDGGTAFGTGNAARGYLLDQGDTRVGDAELRAVHLPPFARAVDAGVGSVMATYSSVRGAKVHGERRLVTGVLKEELGFGGFVVSDYAAIQQLPGDGFAAQVESAVNAGIDMIMVPDDYRGTVGAIVAGVEQGRIPRARVEDAARRILLVKERMDLFRHPYGDRRLTAEVGSARHRAVAREAVRASQVLLKNDGVLPLPRRGRYRIVVGGNGADDLGRQLGGWSYRWQGQLGRHTEGTTFRQALEAAVRGTGIEVAGSGRGDVAIWVGGEAPYAEGHGDVSDLALGEENARELREVCSRAEKCVALLYSGRPLEIGQELARADAFVAAWLPGTEGAGLTDALFGAGYGGRLPVTWPLGGGGVLPVGYGLRPY</sequence>
<gene>
    <name evidence="10" type="ORF">ACFQLX_12200</name>
</gene>
<evidence type="ECO:0000259" key="9">
    <source>
        <dbReference type="Pfam" id="PF01915"/>
    </source>
</evidence>